<dbReference type="InterPro" id="IPR036411">
    <property type="entry name" value="TorD-like_sf"/>
</dbReference>
<gene>
    <name evidence="2" type="ORF">NITMOv2_3625</name>
</gene>
<organism evidence="2 3">
    <name type="scientific">Nitrospira moscoviensis</name>
    <dbReference type="NCBI Taxonomy" id="42253"/>
    <lineage>
        <taxon>Bacteria</taxon>
        <taxon>Pseudomonadati</taxon>
        <taxon>Nitrospirota</taxon>
        <taxon>Nitrospiria</taxon>
        <taxon>Nitrospirales</taxon>
        <taxon>Nitrospiraceae</taxon>
        <taxon>Nitrospira</taxon>
    </lineage>
</organism>
<dbReference type="Gene3D" id="1.10.3480.10">
    <property type="entry name" value="TorD-like"/>
    <property type="match status" value="1"/>
</dbReference>
<accession>A0A0K2GHC7</accession>
<dbReference type="AlphaFoldDB" id="A0A0K2GHC7"/>
<keyword evidence="3" id="KW-1185">Reference proteome</keyword>
<dbReference type="PATRIC" id="fig|42253.5.peg.3576"/>
<keyword evidence="1" id="KW-0143">Chaperone</keyword>
<proteinExistence type="predicted"/>
<dbReference type="KEGG" id="nmv:NITMOv2_3625"/>
<dbReference type="EMBL" id="CP011801">
    <property type="protein sequence ID" value="ALA60017.1"/>
    <property type="molecule type" value="Genomic_DNA"/>
</dbReference>
<evidence type="ECO:0000313" key="3">
    <source>
        <dbReference type="Proteomes" id="UP000069205"/>
    </source>
</evidence>
<reference evidence="2 3" key="1">
    <citation type="journal article" date="2015" name="Proc. Natl. Acad. Sci. U.S.A.">
        <title>Expanded metabolic versatility of ubiquitous nitrite-oxidizing bacteria from the genus Nitrospira.</title>
        <authorList>
            <person name="Koch H."/>
            <person name="Lucker S."/>
            <person name="Albertsen M."/>
            <person name="Kitzinger K."/>
            <person name="Herbold C."/>
            <person name="Spieck E."/>
            <person name="Nielsen P.H."/>
            <person name="Wagner M."/>
            <person name="Daims H."/>
        </authorList>
    </citation>
    <scope>NUCLEOTIDE SEQUENCE [LARGE SCALE GENOMIC DNA]</scope>
    <source>
        <strain evidence="2 3">NSP M-1</strain>
    </source>
</reference>
<dbReference type="SUPFAM" id="SSF89155">
    <property type="entry name" value="TorD-like"/>
    <property type="match status" value="1"/>
</dbReference>
<dbReference type="PANTHER" id="PTHR34227:SF1">
    <property type="entry name" value="DIMETHYL SULFOXIDE REDUCTASE CHAPERONE-RELATED"/>
    <property type="match status" value="1"/>
</dbReference>
<dbReference type="InterPro" id="IPR020945">
    <property type="entry name" value="DMSO/NO3_reduct_chaperone"/>
</dbReference>
<evidence type="ECO:0000313" key="2">
    <source>
        <dbReference type="EMBL" id="ALA60017.1"/>
    </source>
</evidence>
<dbReference type="Pfam" id="PF02613">
    <property type="entry name" value="Nitrate_red_del"/>
    <property type="match status" value="1"/>
</dbReference>
<sequence>MWAWVERDIQEIIVMTSKQSVQSATSSATAVIPNPPTIKDSPAVERALNRSKLYLLISWSLLYPEDEEFLDYLQCGEFVEDGRAALDALQAALDGQGGDRAKQKIASLKKQLEHVEKLVASECVNWQLSDLQAEHRRVFSNVITLDCPPYETLFGNDHVFAQSHVMGDIAGFYKAFGVELSKDIHERLDHLSVEFEFMHFLAYKESYSRCHDGADKTQIVVDAQKKFVKNHIGRWVPLFCRMLTKKADSGLFKVVADMTADWMEFETAFLGVTPQPYTETDYRPATFNSPEGQTYECGAQDQGNELSMLLNEVGAQSFMDVKDKDKDKEEGGPVGTA</sequence>
<protein>
    <submittedName>
        <fullName evidence="2">Uncharacterized protein</fullName>
    </submittedName>
</protein>
<dbReference type="InterPro" id="IPR050289">
    <property type="entry name" value="TorD/DmsD_chaperones"/>
</dbReference>
<name>A0A0K2GHC7_NITMO</name>
<dbReference type="PANTHER" id="PTHR34227">
    <property type="entry name" value="CHAPERONE PROTEIN YCDY"/>
    <property type="match status" value="1"/>
</dbReference>
<dbReference type="Proteomes" id="UP000069205">
    <property type="component" value="Chromosome"/>
</dbReference>
<dbReference type="STRING" id="42253.NITMOv2_3625"/>
<evidence type="ECO:0000256" key="1">
    <source>
        <dbReference type="ARBA" id="ARBA00023186"/>
    </source>
</evidence>